<gene>
    <name evidence="7" type="ORF">B0J12DRAFT_650722</name>
</gene>
<sequence length="549" mass="62146">MSKPTPIKGAEKLSSKWHLTEDLGGYDMPIRLEGEIGDVMVRGTIPNTIDGTFYRVAQDHFTPPTQGHLPLRGHGVVSAFRIHNGQVDFKIRYVQNDRYKLERSRKKSLWADIIDHPLSQHPCVRAVLDVTSNTNVIYWAGKLLALQEAGPAYSMDPDTLETTGNDPFGNQIITPAFTAHPKIDPHTDELVTWGLDHTRMELVSYSIDRQGTVKNEHRICRSGQGLVHDIAMTENWIVFCQWPTSYNADGKPGETTVVWDLSQPAVFIVSPRRPDRPLEGSGWKPYEHRTYSYHLHSEIVHTAGAWEEGGKIYFEGTWPHDTLFPFWTRSDRTAAPEKTVVDLVRLEIDPNQPTDTEIPDPVVLVDIPNEFPRIDERFHCKKYDHIFMNVYYSETEKSLINKHVFEGLTATAMLIKSTGELKIYYPGPQCRCQEPLFIPRSDDAPEGDGYVIFAVDRLDINLTNVVILDTKDFEHPVAVIELPIRMRAQIHGNWVDARELNGKPLVVDPPLNHMSWRHNAAPPPAPISKTGSQKTPEQVVIKSEVKGVA</sequence>
<name>A0ABQ8GMQ0_9PEZI</name>
<accession>A0ABQ8GMQ0</accession>
<keyword evidence="7" id="KW-0223">Dioxygenase</keyword>
<dbReference type="GO" id="GO:0051213">
    <property type="term" value="F:dioxygenase activity"/>
    <property type="evidence" value="ECO:0007669"/>
    <property type="project" value="UniProtKB-KW"/>
</dbReference>
<dbReference type="Pfam" id="PF03055">
    <property type="entry name" value="RPE65"/>
    <property type="match status" value="1"/>
</dbReference>
<evidence type="ECO:0000256" key="1">
    <source>
        <dbReference type="ARBA" id="ARBA00001954"/>
    </source>
</evidence>
<evidence type="ECO:0000313" key="8">
    <source>
        <dbReference type="Proteomes" id="UP000774617"/>
    </source>
</evidence>
<proteinExistence type="inferred from homology"/>
<evidence type="ECO:0000256" key="4">
    <source>
        <dbReference type="ARBA" id="ARBA00023002"/>
    </source>
</evidence>
<dbReference type="Proteomes" id="UP000774617">
    <property type="component" value="Unassembled WGS sequence"/>
</dbReference>
<comment type="cofactor">
    <cofactor evidence="1">
        <name>Fe(2+)</name>
        <dbReference type="ChEBI" id="CHEBI:29033"/>
    </cofactor>
</comment>
<protein>
    <submittedName>
        <fullName evidence="7">Lignostilbene dioxygenase family protein</fullName>
    </submittedName>
</protein>
<evidence type="ECO:0000256" key="3">
    <source>
        <dbReference type="ARBA" id="ARBA00022723"/>
    </source>
</evidence>
<keyword evidence="3" id="KW-0479">Metal-binding</keyword>
<keyword evidence="4" id="KW-0560">Oxidoreductase</keyword>
<comment type="similarity">
    <text evidence="2">Belongs to the carotenoid oxygenase family.</text>
</comment>
<keyword evidence="5" id="KW-0408">Iron</keyword>
<dbReference type="InterPro" id="IPR004294">
    <property type="entry name" value="Carotenoid_Oase"/>
</dbReference>
<feature type="region of interest" description="Disordered" evidence="6">
    <location>
        <begin position="514"/>
        <end position="537"/>
    </location>
</feature>
<keyword evidence="8" id="KW-1185">Reference proteome</keyword>
<reference evidence="7 8" key="1">
    <citation type="journal article" date="2021" name="Nat. Commun.">
        <title>Genetic determinants of endophytism in the Arabidopsis root mycobiome.</title>
        <authorList>
            <person name="Mesny F."/>
            <person name="Miyauchi S."/>
            <person name="Thiergart T."/>
            <person name="Pickel B."/>
            <person name="Atanasova L."/>
            <person name="Karlsson M."/>
            <person name="Huettel B."/>
            <person name="Barry K.W."/>
            <person name="Haridas S."/>
            <person name="Chen C."/>
            <person name="Bauer D."/>
            <person name="Andreopoulos W."/>
            <person name="Pangilinan J."/>
            <person name="LaButti K."/>
            <person name="Riley R."/>
            <person name="Lipzen A."/>
            <person name="Clum A."/>
            <person name="Drula E."/>
            <person name="Henrissat B."/>
            <person name="Kohler A."/>
            <person name="Grigoriev I.V."/>
            <person name="Martin F.M."/>
            <person name="Hacquard S."/>
        </authorList>
    </citation>
    <scope>NUCLEOTIDE SEQUENCE [LARGE SCALE GENOMIC DNA]</scope>
    <source>
        <strain evidence="7 8">MPI-SDFR-AT-0080</strain>
    </source>
</reference>
<evidence type="ECO:0000256" key="2">
    <source>
        <dbReference type="ARBA" id="ARBA00006787"/>
    </source>
</evidence>
<comment type="caution">
    <text evidence="7">The sequence shown here is derived from an EMBL/GenBank/DDBJ whole genome shotgun (WGS) entry which is preliminary data.</text>
</comment>
<dbReference type="PANTHER" id="PTHR10543">
    <property type="entry name" value="BETA-CAROTENE DIOXYGENASE"/>
    <property type="match status" value="1"/>
</dbReference>
<organism evidence="7 8">
    <name type="scientific">Macrophomina phaseolina</name>
    <dbReference type="NCBI Taxonomy" id="35725"/>
    <lineage>
        <taxon>Eukaryota</taxon>
        <taxon>Fungi</taxon>
        <taxon>Dikarya</taxon>
        <taxon>Ascomycota</taxon>
        <taxon>Pezizomycotina</taxon>
        <taxon>Dothideomycetes</taxon>
        <taxon>Dothideomycetes incertae sedis</taxon>
        <taxon>Botryosphaeriales</taxon>
        <taxon>Botryosphaeriaceae</taxon>
        <taxon>Macrophomina</taxon>
    </lineage>
</organism>
<dbReference type="PANTHER" id="PTHR10543:SF89">
    <property type="entry name" value="CAROTENOID 9,10(9',10')-CLEAVAGE DIOXYGENASE 1"/>
    <property type="match status" value="1"/>
</dbReference>
<evidence type="ECO:0000256" key="5">
    <source>
        <dbReference type="ARBA" id="ARBA00023004"/>
    </source>
</evidence>
<evidence type="ECO:0000313" key="7">
    <source>
        <dbReference type="EMBL" id="KAH7060933.1"/>
    </source>
</evidence>
<dbReference type="EMBL" id="JAGTJR010000005">
    <property type="protein sequence ID" value="KAH7060933.1"/>
    <property type="molecule type" value="Genomic_DNA"/>
</dbReference>
<evidence type="ECO:0000256" key="6">
    <source>
        <dbReference type="SAM" id="MobiDB-lite"/>
    </source>
</evidence>